<dbReference type="GO" id="GO:0008168">
    <property type="term" value="F:methyltransferase activity"/>
    <property type="evidence" value="ECO:0007669"/>
    <property type="project" value="InterPro"/>
</dbReference>
<dbReference type="GO" id="GO:0032259">
    <property type="term" value="P:methylation"/>
    <property type="evidence" value="ECO:0007669"/>
    <property type="project" value="InterPro"/>
</dbReference>
<evidence type="ECO:0000313" key="2">
    <source>
        <dbReference type="Proteomes" id="UP000515908"/>
    </source>
</evidence>
<dbReference type="VEuPathDB" id="TriTrypDB:ADEAN_001029500"/>
<dbReference type="PANTHER" id="PTHR39444">
    <property type="entry name" value="SITE-SPECIFIC DNA-METHYLTRANSFERASE (ADENINE-SPECIFIC)"/>
    <property type="match status" value="1"/>
</dbReference>
<gene>
    <name evidence="1" type="ORF">ADEAN_001029500</name>
</gene>
<evidence type="ECO:0000313" key="1">
    <source>
        <dbReference type="EMBL" id="CAD2222748.1"/>
    </source>
</evidence>
<proteinExistence type="predicted"/>
<sequence>MQRGPPRQPLKRPRDGNEIENALVPRRNISHPFRANFNDHFETSLEALRDVLAAVQEVRQQLRPSTPEKFTLYDPYYCSGTVVASWAQLDMPNVINENVDFYATMANHTIPAHDMVVTNPPFSDDHMPRLMKFLADGNDGRPWAFLAPDYVATKPWYIQFVNEHYAKATRVAKGVLRGPAPTAPRSFALPPYLAAGNTAATKVLPVEPFYIIPKQKYDFHHPVEGVGKEHSHFKSMWYVWAGRHTNDVVRASRVELLRRHPTGAAPAVVHGLEALKESNLVASTDKRLNPERRGKMYPKKK</sequence>
<dbReference type="AlphaFoldDB" id="A0A7G2CSK2"/>
<dbReference type="PROSITE" id="PS00092">
    <property type="entry name" value="N6_MTASE"/>
    <property type="match status" value="1"/>
</dbReference>
<name>A0A7G2CSK2_9TRYP</name>
<reference evidence="1 2" key="1">
    <citation type="submission" date="2020-08" db="EMBL/GenBank/DDBJ databases">
        <authorList>
            <person name="Newling K."/>
            <person name="Davey J."/>
            <person name="Forrester S."/>
        </authorList>
    </citation>
    <scope>NUCLEOTIDE SEQUENCE [LARGE SCALE GENOMIC DNA]</scope>
    <source>
        <strain evidence="2">Crithidia deanei Carvalho (ATCC PRA-265)</strain>
    </source>
</reference>
<dbReference type="PANTHER" id="PTHR39444:SF3">
    <property type="entry name" value="SITE-SPECIFIC DNA-METHYLTRANSFERASE (ADENINE-SPECIFIC)"/>
    <property type="match status" value="1"/>
</dbReference>
<accession>A0A7G2CSK2</accession>
<protein>
    <submittedName>
        <fullName evidence="1">Uncharacterized protein</fullName>
    </submittedName>
</protein>
<keyword evidence="2" id="KW-1185">Reference proteome</keyword>
<dbReference type="InterPro" id="IPR002052">
    <property type="entry name" value="DNA_methylase_N6_adenine_CS"/>
</dbReference>
<dbReference type="EMBL" id="LR877172">
    <property type="protein sequence ID" value="CAD2222748.1"/>
    <property type="molecule type" value="Genomic_DNA"/>
</dbReference>
<dbReference type="GO" id="GO:0003676">
    <property type="term" value="F:nucleic acid binding"/>
    <property type="evidence" value="ECO:0007669"/>
    <property type="project" value="InterPro"/>
</dbReference>
<organism evidence="1 2">
    <name type="scientific">Angomonas deanei</name>
    <dbReference type="NCBI Taxonomy" id="59799"/>
    <lineage>
        <taxon>Eukaryota</taxon>
        <taxon>Discoba</taxon>
        <taxon>Euglenozoa</taxon>
        <taxon>Kinetoplastea</taxon>
        <taxon>Metakinetoplastina</taxon>
        <taxon>Trypanosomatida</taxon>
        <taxon>Trypanosomatidae</taxon>
        <taxon>Strigomonadinae</taxon>
        <taxon>Angomonas</taxon>
    </lineage>
</organism>
<dbReference type="Proteomes" id="UP000515908">
    <property type="component" value="Chromosome 28"/>
</dbReference>